<dbReference type="Pfam" id="PF13560">
    <property type="entry name" value="HTH_31"/>
    <property type="match status" value="1"/>
</dbReference>
<dbReference type="InterPro" id="IPR050808">
    <property type="entry name" value="Phage_Integrase"/>
</dbReference>
<dbReference type="InterPro" id="IPR053876">
    <property type="entry name" value="Phage_int_M"/>
</dbReference>
<dbReference type="SUPFAM" id="SSF56349">
    <property type="entry name" value="DNA breaking-rejoining enzymes"/>
    <property type="match status" value="2"/>
</dbReference>
<evidence type="ECO:0000313" key="10">
    <source>
        <dbReference type="Proteomes" id="UP000030013"/>
    </source>
</evidence>
<dbReference type="InterPro" id="IPR001387">
    <property type="entry name" value="Cro/C1-type_HTH"/>
</dbReference>
<evidence type="ECO:0000256" key="5">
    <source>
        <dbReference type="PROSITE-ProRule" id="PRU01248"/>
    </source>
</evidence>
<dbReference type="GO" id="GO:0015074">
    <property type="term" value="P:DNA integration"/>
    <property type="evidence" value="ECO:0007669"/>
    <property type="project" value="UniProtKB-KW"/>
</dbReference>
<dbReference type="CDD" id="cd00093">
    <property type="entry name" value="HTH_XRE"/>
    <property type="match status" value="1"/>
</dbReference>
<feature type="domain" description="HTH cro/C1-type" evidence="6">
    <location>
        <begin position="337"/>
        <end position="378"/>
    </location>
</feature>
<evidence type="ECO:0000256" key="2">
    <source>
        <dbReference type="ARBA" id="ARBA00022908"/>
    </source>
</evidence>
<feature type="domain" description="Core-binding (CB)" evidence="8">
    <location>
        <begin position="80"/>
        <end position="166"/>
    </location>
</feature>
<evidence type="ECO:0000259" key="8">
    <source>
        <dbReference type="PROSITE" id="PS51900"/>
    </source>
</evidence>
<evidence type="ECO:0000256" key="4">
    <source>
        <dbReference type="ARBA" id="ARBA00023172"/>
    </source>
</evidence>
<dbReference type="Proteomes" id="UP000030013">
    <property type="component" value="Unassembled WGS sequence"/>
</dbReference>
<evidence type="ECO:0000256" key="3">
    <source>
        <dbReference type="ARBA" id="ARBA00023125"/>
    </source>
</evidence>
<dbReference type="Gene3D" id="1.10.443.10">
    <property type="entry name" value="Intergrase catalytic core"/>
    <property type="match status" value="1"/>
</dbReference>
<proteinExistence type="inferred from homology"/>
<dbReference type="InterPro" id="IPR010982">
    <property type="entry name" value="Lambda_DNA-bd_dom_sf"/>
</dbReference>
<dbReference type="Gene3D" id="1.10.150.130">
    <property type="match status" value="1"/>
</dbReference>
<evidence type="ECO:0000259" key="6">
    <source>
        <dbReference type="PROSITE" id="PS50943"/>
    </source>
</evidence>
<organism evidence="9 10">
    <name type="scientific">Knoellia aerolata DSM 18566</name>
    <dbReference type="NCBI Taxonomy" id="1385519"/>
    <lineage>
        <taxon>Bacteria</taxon>
        <taxon>Bacillati</taxon>
        <taxon>Actinomycetota</taxon>
        <taxon>Actinomycetes</taxon>
        <taxon>Micrococcales</taxon>
        <taxon>Intrasporangiaceae</taxon>
        <taxon>Knoellia</taxon>
    </lineage>
</organism>
<protein>
    <submittedName>
        <fullName evidence="9">Integrase</fullName>
    </submittedName>
</protein>
<keyword evidence="3 5" id="KW-0238">DNA-binding</keyword>
<sequence length="480" mass="52461">MARQPLPLGSWGRIRLDPGRNVRKGRPTSWRARTQYRDFDGVTRPVEAGARTKTEAEAKLLRLLQDRATIRHGGALRPADKFSVAAELWMSRITDLVADGRRSPGTLDTYRRHLDNHVLPALGEVRLGEITTPLVDQVIRTIKTKVSPATAKSCRSVISGVVGLAVRLGAMRTNPVRDAEPLSVKPRRRPRALDKEERDAWFATLAADPRAVKADLPDLTLFMLSTGVRIGEALGLLWSEVDLDLGQVEITQQVIRVKGRGLLRAATKSSAGERVLHLPESCLAMLTARAAQGIRDSEPVFCDALGGHRDPSNVRRDLRNARSPVGSQARVDLGKQLAAARNSAGLTQREAAAQLNWPRTRVGLAEHGRIRLPRADVLTVLDAYAVPNRQRQPILDLAEVAAEPVEGDALSWITSHNFRKTTATILDEAGQSARAIADQLGHARPSMTQDVYMSRGTKNPGAAAALEQAMGNKEEPKNRA</sequence>
<dbReference type="Gene3D" id="1.10.260.40">
    <property type="entry name" value="lambda repressor-like DNA-binding domains"/>
    <property type="match status" value="1"/>
</dbReference>
<feature type="domain" description="Tyr recombinase" evidence="7">
    <location>
        <begin position="188"/>
        <end position="466"/>
    </location>
</feature>
<dbReference type="InterPro" id="IPR013762">
    <property type="entry name" value="Integrase-like_cat_sf"/>
</dbReference>
<evidence type="ECO:0000256" key="1">
    <source>
        <dbReference type="ARBA" id="ARBA00008857"/>
    </source>
</evidence>
<dbReference type="GO" id="GO:0006310">
    <property type="term" value="P:DNA recombination"/>
    <property type="evidence" value="ECO:0007669"/>
    <property type="project" value="UniProtKB-KW"/>
</dbReference>
<name>A0A0A0JZ43_9MICO</name>
<accession>A0A0A0JZ43</accession>
<dbReference type="PROSITE" id="PS51900">
    <property type="entry name" value="CB"/>
    <property type="match status" value="1"/>
</dbReference>
<comment type="similarity">
    <text evidence="1">Belongs to the 'phage' integrase family.</text>
</comment>
<evidence type="ECO:0000313" key="9">
    <source>
        <dbReference type="EMBL" id="KGN40816.1"/>
    </source>
</evidence>
<gene>
    <name evidence="9" type="ORF">N801_10940</name>
</gene>
<dbReference type="Pfam" id="PF00589">
    <property type="entry name" value="Phage_integrase"/>
    <property type="match status" value="2"/>
</dbReference>
<dbReference type="InterPro" id="IPR002104">
    <property type="entry name" value="Integrase_catalytic"/>
</dbReference>
<dbReference type="PANTHER" id="PTHR30629">
    <property type="entry name" value="PROPHAGE INTEGRASE"/>
    <property type="match status" value="1"/>
</dbReference>
<keyword evidence="4" id="KW-0233">DNA recombination</keyword>
<dbReference type="InterPro" id="IPR010998">
    <property type="entry name" value="Integrase_recombinase_N"/>
</dbReference>
<dbReference type="SUPFAM" id="SSF47413">
    <property type="entry name" value="lambda repressor-like DNA-binding domains"/>
    <property type="match status" value="1"/>
</dbReference>
<dbReference type="PANTHER" id="PTHR30629:SF2">
    <property type="entry name" value="PROPHAGE INTEGRASE INTS-RELATED"/>
    <property type="match status" value="1"/>
</dbReference>
<evidence type="ECO:0000259" key="7">
    <source>
        <dbReference type="PROSITE" id="PS51898"/>
    </source>
</evidence>
<dbReference type="Pfam" id="PF22022">
    <property type="entry name" value="Phage_int_M"/>
    <property type="match status" value="1"/>
</dbReference>
<keyword evidence="2" id="KW-0229">DNA integration</keyword>
<dbReference type="AlphaFoldDB" id="A0A0A0JZ43"/>
<reference evidence="9 10" key="1">
    <citation type="submission" date="2013-08" db="EMBL/GenBank/DDBJ databases">
        <title>The genome sequence of Knoellia aerolata.</title>
        <authorList>
            <person name="Zhu W."/>
            <person name="Wang G."/>
        </authorList>
    </citation>
    <scope>NUCLEOTIDE SEQUENCE [LARGE SCALE GENOMIC DNA]</scope>
    <source>
        <strain evidence="9 10">DSM 18566</strain>
    </source>
</reference>
<keyword evidence="10" id="KW-1185">Reference proteome</keyword>
<dbReference type="eggNOG" id="COG0582">
    <property type="taxonomic scope" value="Bacteria"/>
</dbReference>
<dbReference type="InterPro" id="IPR044068">
    <property type="entry name" value="CB"/>
</dbReference>
<comment type="caution">
    <text evidence="9">The sequence shown here is derived from an EMBL/GenBank/DDBJ whole genome shotgun (WGS) entry which is preliminary data.</text>
</comment>
<dbReference type="PROSITE" id="PS51898">
    <property type="entry name" value="TYR_RECOMBINASE"/>
    <property type="match status" value="1"/>
</dbReference>
<dbReference type="SMART" id="SM00530">
    <property type="entry name" value="HTH_XRE"/>
    <property type="match status" value="1"/>
</dbReference>
<dbReference type="InterPro" id="IPR011010">
    <property type="entry name" value="DNA_brk_join_enz"/>
</dbReference>
<dbReference type="EMBL" id="AVPL01000030">
    <property type="protein sequence ID" value="KGN40816.1"/>
    <property type="molecule type" value="Genomic_DNA"/>
</dbReference>
<dbReference type="STRING" id="1385519.N801_10940"/>
<dbReference type="PROSITE" id="PS50943">
    <property type="entry name" value="HTH_CROC1"/>
    <property type="match status" value="1"/>
</dbReference>
<dbReference type="GO" id="GO:0003677">
    <property type="term" value="F:DNA binding"/>
    <property type="evidence" value="ECO:0007669"/>
    <property type="project" value="UniProtKB-UniRule"/>
</dbReference>